<evidence type="ECO:0000259" key="2">
    <source>
        <dbReference type="Pfam" id="PF19910"/>
    </source>
</evidence>
<comment type="caution">
    <text evidence="3">The sequence shown here is derived from an EMBL/GenBank/DDBJ whole genome shotgun (WGS) entry which is preliminary data.</text>
</comment>
<feature type="domain" description="DUF6383" evidence="2">
    <location>
        <begin position="954"/>
        <end position="1028"/>
    </location>
</feature>
<reference evidence="3 4" key="1">
    <citation type="submission" date="2022-03" db="EMBL/GenBank/DDBJ databases">
        <title>Parabacteroides sp. nov. isolated from swine feces.</title>
        <authorList>
            <person name="Bak J.E."/>
        </authorList>
    </citation>
    <scope>NUCLEOTIDE SEQUENCE [LARGE SCALE GENOMIC DNA]</scope>
    <source>
        <strain evidence="3 4">AGMB00274</strain>
    </source>
</reference>
<proteinExistence type="predicted"/>
<feature type="chain" id="PRO_5045367954" evidence="1">
    <location>
        <begin position="25"/>
        <end position="1029"/>
    </location>
</feature>
<dbReference type="EMBL" id="JAKZMM010000048">
    <property type="protein sequence ID" value="MCJ2381923.1"/>
    <property type="molecule type" value="Genomic_DNA"/>
</dbReference>
<protein>
    <submittedName>
        <fullName evidence="3">DUF6383 domain-containing protein</fullName>
    </submittedName>
</protein>
<accession>A0ABT0C4I9</accession>
<dbReference type="Proteomes" id="UP001165444">
    <property type="component" value="Unassembled WGS sequence"/>
</dbReference>
<evidence type="ECO:0000256" key="1">
    <source>
        <dbReference type="SAM" id="SignalP"/>
    </source>
</evidence>
<organism evidence="3 4">
    <name type="scientific">Parabacteroides faecalis</name>
    <dbReference type="NCBI Taxonomy" id="2924040"/>
    <lineage>
        <taxon>Bacteria</taxon>
        <taxon>Pseudomonadati</taxon>
        <taxon>Bacteroidota</taxon>
        <taxon>Bacteroidia</taxon>
        <taxon>Bacteroidales</taxon>
        <taxon>Tannerellaceae</taxon>
        <taxon>Parabacteroides</taxon>
    </lineage>
</organism>
<name>A0ABT0C4I9_9BACT</name>
<keyword evidence="4" id="KW-1185">Reference proteome</keyword>
<dbReference type="RefSeq" id="WP_243326342.1">
    <property type="nucleotide sequence ID" value="NZ_JAKZMM010000048.1"/>
</dbReference>
<sequence>MNKKVLTLCAGLLLAGGMMSTVNALPANPTQVETKAVVSNAVTTTATLPTSVSNVGATVLPEFTNNSRLFVVVPSNSNVAVNRFVYVNNGALAASSYNTSKVDEFYWTMSGNDLVNNANHSFTVKSYSKFDVVPVTKEGDKLGCFFVLRAKNNDGSFAGFVKYTNSFDLTAGSNEVNELVDAALFVSVETAYSASAMTGTNLNKELGNGFGLTISSAKSEVTSISGVDQFAGTLKATKLVGDNFVDADQNVYYLMNEAGKFLYWDETTNTDSDNPGSFTLKSADDLKKVANGDQTNYLFRIYAADNGSKAVKVTVDGDASNAGGEKRLYINNTLATGRLTALEDKAGVEVQNWAVTTLGASNAVDLRTMLQGKFLEISFAGTGKATGDAYKKDGKLAIRDNKADFVAASSLYENAPEAQWAATYDGTKLTLANRENPKTTLVVKGLRSDDGVVYAVSGDATVDGDSVKIKFVEAPAISTDGYLAEYTETELRDNTFYLALHRDNADQDIPAYWAENHSASHQIGATVVKENATKWNLAFKKKTAAAYQNQIDTVYVTSTLQSWNATTNVITDSKSRLAILPYTFQNRSNQEFVKLNNQTNLEYYICDKDNNGATDNGAAQKFIIKMKANGTYNYVPVTVANTYDNKGLVTTTYDFDPATSEKVFEGNSLTNGSWEEMGMYASDYNSLMLVERNDAPEYRKLVAEEGVDVIRLYRDENEAQVVYEKKNANAVVANDTLSFLNIDNIEQFKDINPALYVDTAYVNRGNNTCWQYLLAVNVEEKLNTYCPDDPTHNTEAWIAEHGVCPHAIKTPYVKARYLVNLIDTANIYGATNLHGNPYINQTEEGNDRAKLAFVEGYHVGDKLYLVTNDDTVCVDLNTPEFTLGKFAFKYVDALNSNAFKIQTQYKEYAPEKAEGDRIVTNEGYLRWVNGCLVVDDEYSKGDVFNMNEDETLTPTANEEISAENSSVVVAGVNGAVVVKGAEGKNVIVSTILGKVVANEVVSSDNATIAAPAGVVVVSVDGESFKVVVK</sequence>
<dbReference type="InterPro" id="IPR045963">
    <property type="entry name" value="DUF6383"/>
</dbReference>
<gene>
    <name evidence="3" type="ORF">MUN53_15140</name>
</gene>
<evidence type="ECO:0000313" key="4">
    <source>
        <dbReference type="Proteomes" id="UP001165444"/>
    </source>
</evidence>
<dbReference type="Pfam" id="PF19910">
    <property type="entry name" value="DUF6383"/>
    <property type="match status" value="1"/>
</dbReference>
<feature type="signal peptide" evidence="1">
    <location>
        <begin position="1"/>
        <end position="24"/>
    </location>
</feature>
<keyword evidence="1" id="KW-0732">Signal</keyword>
<evidence type="ECO:0000313" key="3">
    <source>
        <dbReference type="EMBL" id="MCJ2381923.1"/>
    </source>
</evidence>